<feature type="transmembrane region" description="Helical" evidence="1">
    <location>
        <begin position="31"/>
        <end position="50"/>
    </location>
</feature>
<dbReference type="AlphaFoldDB" id="A0A271LCM3"/>
<name>A0A271LCM3_9HYPH</name>
<keyword evidence="1" id="KW-0472">Membrane</keyword>
<evidence type="ECO:0000313" key="2">
    <source>
        <dbReference type="EMBL" id="PAQ05205.1"/>
    </source>
</evidence>
<keyword evidence="3" id="KW-1185">Reference proteome</keyword>
<sequence>MMGTLIAIVGVLEILAGLSFFGASKSAIHEILATAAFGFGTVTFALGVIVEKLGALARATKG</sequence>
<comment type="caution">
    <text evidence="2">The sequence shown here is derived from an EMBL/GenBank/DDBJ whole genome shotgun (WGS) entry which is preliminary data.</text>
</comment>
<keyword evidence="1" id="KW-0812">Transmembrane</keyword>
<accession>A0A271LCM3</accession>
<keyword evidence="1" id="KW-1133">Transmembrane helix</keyword>
<reference evidence="2 3" key="1">
    <citation type="submission" date="2017-08" db="EMBL/GenBank/DDBJ databases">
        <title>Mesorhizobium wenxinae sp. nov., a novel rhizobial species isolated from root nodules of chickpea (Cicer arietinum L.).</title>
        <authorList>
            <person name="Zhang J."/>
        </authorList>
    </citation>
    <scope>NUCLEOTIDE SEQUENCE [LARGE SCALE GENOMIC DNA]</scope>
    <source>
        <strain evidence="2 3">SDW018</strain>
    </source>
</reference>
<protein>
    <submittedName>
        <fullName evidence="2">Uncharacterized protein</fullName>
    </submittedName>
</protein>
<gene>
    <name evidence="2" type="ORF">CIT26_30860</name>
</gene>
<evidence type="ECO:0000313" key="3">
    <source>
        <dbReference type="Proteomes" id="UP000216442"/>
    </source>
</evidence>
<feature type="transmembrane region" description="Helical" evidence="1">
    <location>
        <begin position="6"/>
        <end position="24"/>
    </location>
</feature>
<dbReference type="Proteomes" id="UP000216442">
    <property type="component" value="Unassembled WGS sequence"/>
</dbReference>
<dbReference type="EMBL" id="NPKJ01000073">
    <property type="protein sequence ID" value="PAQ05205.1"/>
    <property type="molecule type" value="Genomic_DNA"/>
</dbReference>
<proteinExistence type="predicted"/>
<evidence type="ECO:0000256" key="1">
    <source>
        <dbReference type="SAM" id="Phobius"/>
    </source>
</evidence>
<organism evidence="2 3">
    <name type="scientific">Mesorhizobium temperatum</name>
    <dbReference type="NCBI Taxonomy" id="241416"/>
    <lineage>
        <taxon>Bacteria</taxon>
        <taxon>Pseudomonadati</taxon>
        <taxon>Pseudomonadota</taxon>
        <taxon>Alphaproteobacteria</taxon>
        <taxon>Hyphomicrobiales</taxon>
        <taxon>Phyllobacteriaceae</taxon>
        <taxon>Mesorhizobium</taxon>
    </lineage>
</organism>